<feature type="binding site" evidence="12">
    <location>
        <position position="273"/>
    </location>
    <ligand>
        <name>ATP</name>
        <dbReference type="ChEBI" id="CHEBI:30616"/>
    </ligand>
</feature>
<dbReference type="GO" id="GO:0008270">
    <property type="term" value="F:zinc ion binding"/>
    <property type="evidence" value="ECO:0007669"/>
    <property type="project" value="UniProtKB-UniRule"/>
</dbReference>
<dbReference type="HAMAP" id="MF_00041">
    <property type="entry name" value="Cys_tRNA_synth"/>
    <property type="match status" value="1"/>
</dbReference>
<dbReference type="NCBIfam" id="TIGR00435">
    <property type="entry name" value="cysS"/>
    <property type="match status" value="1"/>
</dbReference>
<dbReference type="EMBL" id="DVAB01000024">
    <property type="protein sequence ID" value="HIK00460.1"/>
    <property type="molecule type" value="Genomic_DNA"/>
</dbReference>
<proteinExistence type="inferred from homology"/>
<dbReference type="Pfam" id="PF09190">
    <property type="entry name" value="DALR_2"/>
    <property type="match status" value="1"/>
</dbReference>
<feature type="short sequence motif" description="'HIGH' region" evidence="12">
    <location>
        <begin position="31"/>
        <end position="41"/>
    </location>
</feature>
<evidence type="ECO:0000256" key="3">
    <source>
        <dbReference type="ARBA" id="ARBA00022490"/>
    </source>
</evidence>
<dbReference type="PANTHER" id="PTHR10890:SF3">
    <property type="entry name" value="CYSTEINE--TRNA LIGASE, CYTOPLASMIC"/>
    <property type="match status" value="1"/>
</dbReference>
<evidence type="ECO:0000256" key="10">
    <source>
        <dbReference type="ARBA" id="ARBA00023146"/>
    </source>
</evidence>
<evidence type="ECO:0000256" key="2">
    <source>
        <dbReference type="ARBA" id="ARBA00005594"/>
    </source>
</evidence>
<evidence type="ECO:0000256" key="9">
    <source>
        <dbReference type="ARBA" id="ARBA00022917"/>
    </source>
</evidence>
<accession>A0A832UVG9</accession>
<dbReference type="InterPro" id="IPR015273">
    <property type="entry name" value="Cys-tRNA-synt_Ia_DALR"/>
</dbReference>
<evidence type="ECO:0000313" key="14">
    <source>
        <dbReference type="EMBL" id="HIK00460.1"/>
    </source>
</evidence>
<dbReference type="Pfam" id="PF01406">
    <property type="entry name" value="tRNA-synt_1e"/>
    <property type="match status" value="1"/>
</dbReference>
<dbReference type="GO" id="GO:0005524">
    <property type="term" value="F:ATP binding"/>
    <property type="evidence" value="ECO:0007669"/>
    <property type="project" value="UniProtKB-UniRule"/>
</dbReference>
<evidence type="ECO:0000256" key="12">
    <source>
        <dbReference type="HAMAP-Rule" id="MF_00041"/>
    </source>
</evidence>
<keyword evidence="3 12" id="KW-0963">Cytoplasm</keyword>
<dbReference type="InterPro" id="IPR032678">
    <property type="entry name" value="tRNA-synt_1_cat_dom"/>
</dbReference>
<keyword evidence="7 12" id="KW-0862">Zinc</keyword>
<comment type="subcellular location">
    <subcellularLocation>
        <location evidence="1 12">Cytoplasm</location>
    </subcellularLocation>
</comment>
<dbReference type="SMART" id="SM00840">
    <property type="entry name" value="DALR_2"/>
    <property type="match status" value="1"/>
</dbReference>
<evidence type="ECO:0000256" key="7">
    <source>
        <dbReference type="ARBA" id="ARBA00022833"/>
    </source>
</evidence>
<keyword evidence="8 12" id="KW-0067">ATP-binding</keyword>
<evidence type="ECO:0000259" key="13">
    <source>
        <dbReference type="SMART" id="SM00840"/>
    </source>
</evidence>
<keyword evidence="10 12" id="KW-0030">Aminoacyl-tRNA synthetase</keyword>
<dbReference type="Proteomes" id="UP000646946">
    <property type="component" value="Unassembled WGS sequence"/>
</dbReference>
<feature type="binding site" evidence="12">
    <location>
        <position position="238"/>
    </location>
    <ligand>
        <name>Zn(2+)</name>
        <dbReference type="ChEBI" id="CHEBI:29105"/>
    </ligand>
</feature>
<dbReference type="InterPro" id="IPR009080">
    <property type="entry name" value="tRNAsynth_Ia_anticodon-bd"/>
</dbReference>
<keyword evidence="6 12" id="KW-0547">Nucleotide-binding</keyword>
<evidence type="ECO:0000256" key="11">
    <source>
        <dbReference type="ARBA" id="ARBA00047398"/>
    </source>
</evidence>
<dbReference type="Gene3D" id="3.40.50.620">
    <property type="entry name" value="HUPs"/>
    <property type="match status" value="1"/>
</dbReference>
<keyword evidence="15" id="KW-1185">Reference proteome</keyword>
<evidence type="ECO:0000313" key="15">
    <source>
        <dbReference type="Proteomes" id="UP000646946"/>
    </source>
</evidence>
<dbReference type="FunFam" id="3.40.50.620:FF:000130">
    <property type="entry name" value="Cysteine--tRNA ligase"/>
    <property type="match status" value="1"/>
</dbReference>
<name>A0A832UVG9_9ARCH</name>
<dbReference type="PANTHER" id="PTHR10890">
    <property type="entry name" value="CYSTEINYL-TRNA SYNTHETASE"/>
    <property type="match status" value="1"/>
</dbReference>
<reference evidence="14 15" key="1">
    <citation type="journal article" name="Nat. Commun.">
        <title>Undinarchaeota illuminate DPANN phylogeny and the impact of gene transfer on archaeal evolution.</title>
        <authorList>
            <person name="Dombrowski N."/>
            <person name="Williams T.A."/>
            <person name="Sun J."/>
            <person name="Woodcroft B.J."/>
            <person name="Lee J.H."/>
            <person name="Minh B.Q."/>
            <person name="Rinke C."/>
            <person name="Spang A."/>
        </authorList>
    </citation>
    <scope>NUCLEOTIDE SEQUENCE [LARGE SCALE GENOMIC DNA]</scope>
    <source>
        <strain evidence="14">MAG_bin1129</strain>
    </source>
</reference>
<evidence type="ECO:0000256" key="4">
    <source>
        <dbReference type="ARBA" id="ARBA00022598"/>
    </source>
</evidence>
<dbReference type="GO" id="GO:0004817">
    <property type="term" value="F:cysteine-tRNA ligase activity"/>
    <property type="evidence" value="ECO:0007669"/>
    <property type="project" value="UniProtKB-UniRule"/>
</dbReference>
<evidence type="ECO:0000256" key="6">
    <source>
        <dbReference type="ARBA" id="ARBA00022741"/>
    </source>
</evidence>
<comment type="cofactor">
    <cofactor evidence="12">
        <name>Zn(2+)</name>
        <dbReference type="ChEBI" id="CHEBI:29105"/>
    </cofactor>
    <text evidence="12">Binds 1 zinc ion per subunit.</text>
</comment>
<keyword evidence="4 12" id="KW-0436">Ligase</keyword>
<feature type="binding site" evidence="12">
    <location>
        <position position="29"/>
    </location>
    <ligand>
        <name>Zn(2+)</name>
        <dbReference type="ChEBI" id="CHEBI:29105"/>
    </ligand>
</feature>
<feature type="domain" description="Cysteinyl-tRNA synthetase class Ia DALR" evidence="13">
    <location>
        <begin position="353"/>
        <end position="417"/>
    </location>
</feature>
<dbReference type="Gene3D" id="1.20.120.1910">
    <property type="entry name" value="Cysteine-tRNA ligase, C-terminal anti-codon recognition domain"/>
    <property type="match status" value="1"/>
</dbReference>
<evidence type="ECO:0000256" key="1">
    <source>
        <dbReference type="ARBA" id="ARBA00004496"/>
    </source>
</evidence>
<dbReference type="GO" id="GO:0006423">
    <property type="term" value="P:cysteinyl-tRNA aminoacylation"/>
    <property type="evidence" value="ECO:0007669"/>
    <property type="project" value="UniProtKB-UniRule"/>
</dbReference>
<feature type="binding site" evidence="12">
    <location>
        <position position="213"/>
    </location>
    <ligand>
        <name>Zn(2+)</name>
        <dbReference type="ChEBI" id="CHEBI:29105"/>
    </ligand>
</feature>
<comment type="catalytic activity">
    <reaction evidence="11 12">
        <text>tRNA(Cys) + L-cysteine + ATP = L-cysteinyl-tRNA(Cys) + AMP + diphosphate</text>
        <dbReference type="Rhea" id="RHEA:17773"/>
        <dbReference type="Rhea" id="RHEA-COMP:9661"/>
        <dbReference type="Rhea" id="RHEA-COMP:9679"/>
        <dbReference type="ChEBI" id="CHEBI:30616"/>
        <dbReference type="ChEBI" id="CHEBI:33019"/>
        <dbReference type="ChEBI" id="CHEBI:35235"/>
        <dbReference type="ChEBI" id="CHEBI:78442"/>
        <dbReference type="ChEBI" id="CHEBI:78517"/>
        <dbReference type="ChEBI" id="CHEBI:456215"/>
        <dbReference type="EC" id="6.1.1.16"/>
    </reaction>
</comment>
<organism evidence="14 15">
    <name type="scientific">Candidatus Naiadarchaeum limnaeum</name>
    <dbReference type="NCBI Taxonomy" id="2756139"/>
    <lineage>
        <taxon>Archaea</taxon>
        <taxon>Candidatus Undinarchaeota</taxon>
        <taxon>Candidatus Undinarchaeia</taxon>
        <taxon>Candidatus Naiadarchaeales</taxon>
        <taxon>Candidatus Naiadarchaeaceae</taxon>
        <taxon>Candidatus Naiadarchaeum</taxon>
    </lineage>
</organism>
<dbReference type="PRINTS" id="PR00983">
    <property type="entry name" value="TRNASYNTHCYS"/>
</dbReference>
<dbReference type="InterPro" id="IPR014729">
    <property type="entry name" value="Rossmann-like_a/b/a_fold"/>
</dbReference>
<evidence type="ECO:0000256" key="5">
    <source>
        <dbReference type="ARBA" id="ARBA00022723"/>
    </source>
</evidence>
<feature type="binding site" evidence="12">
    <location>
        <position position="242"/>
    </location>
    <ligand>
        <name>Zn(2+)</name>
        <dbReference type="ChEBI" id="CHEBI:29105"/>
    </ligand>
</feature>
<keyword evidence="5 12" id="KW-0479">Metal-binding</keyword>
<evidence type="ECO:0000256" key="8">
    <source>
        <dbReference type="ARBA" id="ARBA00022840"/>
    </source>
</evidence>
<feature type="short sequence motif" description="'KMSKS' region" evidence="12">
    <location>
        <begin position="270"/>
        <end position="274"/>
    </location>
</feature>
<dbReference type="SUPFAM" id="SSF47323">
    <property type="entry name" value="Anticodon-binding domain of a subclass of class I aminoacyl-tRNA synthetases"/>
    <property type="match status" value="1"/>
</dbReference>
<dbReference type="InterPro" id="IPR024909">
    <property type="entry name" value="Cys-tRNA/MSH_ligase"/>
</dbReference>
<protein>
    <recommendedName>
        <fullName evidence="12">Cysteine--tRNA ligase</fullName>
        <ecNumber evidence="12">6.1.1.16</ecNumber>
    </recommendedName>
    <alternativeName>
        <fullName evidence="12">Cysteinyl-tRNA synthetase</fullName>
        <shortName evidence="12">CysRS</shortName>
    </alternativeName>
</protein>
<comment type="similarity">
    <text evidence="2 12">Belongs to the class-I aminoacyl-tRNA synthetase family.</text>
</comment>
<gene>
    <name evidence="12" type="primary">cysS</name>
    <name evidence="14" type="ORF">H1016_02890</name>
</gene>
<dbReference type="CDD" id="cd00672">
    <property type="entry name" value="CysRS_core"/>
    <property type="match status" value="1"/>
</dbReference>
<dbReference type="AlphaFoldDB" id="A0A832UVG9"/>
<sequence length="493" mass="56997">MTLKLYNTLTKKKEPFKPLKDKIVLMYSCGPTVYDYAHIGNFRAYVFQDILRKYLEHKGYKVKQVMNLTDIDDKTIRGAHALKVPLNEFTKKYVDAFFEDIRTLNIKRADIYPRATEHINDMIGLIKQLQKKKIAYQGEDGSTYYNIRKFKKYGKLSGLQIKKLKAGARVKQDQYTKEEAQDFALWKAWDFQDGNIFWETDIGKGRPGWHIECSAMSMRHLGKTFDIHTGGVDLIFPHHENEIAQSEGTTGKKLVKYWVHCEHLLVNNKKMSKSLGNFYTLRDLLNKGYAASAIKYALLSAHYKQKLNFTFEELEAAKNAVGRIFTFVDRLEEAKGTKNNPKADRLLKKLCAEFEKAMDDNLDMPRALATLFNFIRDINKLIDAKKISQRNAAAILKAIFELDKVLGILEMRAEPQLVKGLEERVTQIIKKFSPDYEIKEGDLESLMRAALVLREQFRQNKNFVDADALRKELLNIGIKVEDTEEGAKWKLVK</sequence>
<comment type="caution">
    <text evidence="14">The sequence shown here is derived from an EMBL/GenBank/DDBJ whole genome shotgun (WGS) entry which is preliminary data.</text>
</comment>
<dbReference type="EC" id="6.1.1.16" evidence="12"/>
<dbReference type="InterPro" id="IPR015803">
    <property type="entry name" value="Cys-tRNA-ligase"/>
</dbReference>
<dbReference type="SUPFAM" id="SSF52374">
    <property type="entry name" value="Nucleotidylyl transferase"/>
    <property type="match status" value="1"/>
</dbReference>
<keyword evidence="9 12" id="KW-0648">Protein biosynthesis</keyword>
<dbReference type="GO" id="GO:0005829">
    <property type="term" value="C:cytosol"/>
    <property type="evidence" value="ECO:0007669"/>
    <property type="project" value="TreeGrafter"/>
</dbReference>